<keyword evidence="6" id="KW-0805">Transcription regulation</keyword>
<dbReference type="Proteomes" id="UP000075903">
    <property type="component" value="Unassembled WGS sequence"/>
</dbReference>
<dbReference type="GO" id="GO:0055059">
    <property type="term" value="P:asymmetric neuroblast division"/>
    <property type="evidence" value="ECO:0007669"/>
    <property type="project" value="UniProtKB-ARBA"/>
</dbReference>
<protein>
    <recommendedName>
        <fullName evidence="11">C2H2-type domain-containing protein</fullName>
    </recommendedName>
</protein>
<evidence type="ECO:0000313" key="13">
    <source>
        <dbReference type="Proteomes" id="UP000075903"/>
    </source>
</evidence>
<dbReference type="PROSITE" id="PS00028">
    <property type="entry name" value="ZINC_FINGER_C2H2_1"/>
    <property type="match status" value="4"/>
</dbReference>
<dbReference type="PROSITE" id="PS50157">
    <property type="entry name" value="ZINC_FINGER_C2H2_2"/>
    <property type="match status" value="4"/>
</dbReference>
<feature type="region of interest" description="Disordered" evidence="10">
    <location>
        <begin position="353"/>
        <end position="412"/>
    </location>
</feature>
<keyword evidence="3" id="KW-0677">Repeat</keyword>
<evidence type="ECO:0000256" key="3">
    <source>
        <dbReference type="ARBA" id="ARBA00022737"/>
    </source>
</evidence>
<dbReference type="GO" id="GO:0000977">
    <property type="term" value="F:RNA polymerase II transcription regulatory region sequence-specific DNA binding"/>
    <property type="evidence" value="ECO:0007669"/>
    <property type="project" value="UniProtKB-ARBA"/>
</dbReference>
<feature type="domain" description="C2H2-type" evidence="11">
    <location>
        <begin position="430"/>
        <end position="457"/>
    </location>
</feature>
<evidence type="ECO:0000256" key="9">
    <source>
        <dbReference type="PROSITE-ProRule" id="PRU00042"/>
    </source>
</evidence>
<dbReference type="STRING" id="30066.A0A182V8N9"/>
<name>A0A182V8N9_ANOME</name>
<evidence type="ECO:0000313" key="12">
    <source>
        <dbReference type="EnsemblMetazoa" id="AMEM010751-PA"/>
    </source>
</evidence>
<dbReference type="AlphaFoldDB" id="A0A182V8N9"/>
<dbReference type="GO" id="GO:0045944">
    <property type="term" value="P:positive regulation of transcription by RNA polymerase II"/>
    <property type="evidence" value="ECO:0007669"/>
    <property type="project" value="UniProtKB-ARBA"/>
</dbReference>
<dbReference type="EnsemblMetazoa" id="AMEM010751-RA">
    <property type="protein sequence ID" value="AMEM010751-PA"/>
    <property type="gene ID" value="AMEM010751"/>
</dbReference>
<dbReference type="InterPro" id="IPR050636">
    <property type="entry name" value="C2H2-ZF_domain-containing"/>
</dbReference>
<sequence>MYRCFFLTIVRVFFYVWFSVVPVYKYVTCVPATATAVWMVVGKSAQDPLTMVQEQRPNNVPEELYNLTQLADVSLAAGKLNTASPHSPYETDYLAHATAKLYSPIKYSSPLRHCDSSSKMTTMVEFSPVPTSYHTLRRTEPDQTIILEEIQDKGYVTKQHLFSASEPLAMDLHTLSAAEDELMAVPAKKKWTKKWEIIHGPVSPAGPFVQQQQQQQPQHQVEEPVYIVRPVQVEQQQIATHVSSPLLLSVADNERSSGLIYYAPTTIRRVEDIPLGTVDVGHDKECPKERDKEIQLYTIIECPELGPESAVSCFGNGQQVAFCGSSSSEESQDAVQGYSHKVFDRKKSRKIRTVSCRSSSGSSEGGTHSEATSQDAVLMQVEELAESVRPGSSDPEGSQDTSNDSEHSGADDQAMKIGEETTTSRPEDVHVCPECNKRYSTSSNLARHRQTHRSLEDQKARRCPYCSKVYVSMPAYSMHVRTHDQGSKCPTCDKRFSRPWLLQGHIRTHTGEKPFKCSVCSKAFADKSNLRAHVQTHSNTKPYQCGRCGKSFALKSYLCKHEDSSCLKNDKPVKVRKPTTGTGRSSVRRAKPTRSSERTAPAGSEERCNGVAESSGTNALQSGQQASDNRYNYPANVPFKDVLRAKIREVVEDNCKRTARMLAAANGTTPLNGSVSREPTPQSNRISVIRIAGSPGGYALDGSRPTSSNSSSSSSNSTEYHAESYAVIA</sequence>
<dbReference type="GO" id="GO:0005634">
    <property type="term" value="C:nucleus"/>
    <property type="evidence" value="ECO:0007669"/>
    <property type="project" value="UniProtKB-SubCell"/>
</dbReference>
<comment type="subcellular location">
    <subcellularLocation>
        <location evidence="1">Nucleus</location>
    </subcellularLocation>
</comment>
<dbReference type="Pfam" id="PF00096">
    <property type="entry name" value="zf-C2H2"/>
    <property type="match status" value="4"/>
</dbReference>
<feature type="region of interest" description="Disordered" evidence="10">
    <location>
        <begin position="570"/>
        <end position="632"/>
    </location>
</feature>
<evidence type="ECO:0000256" key="2">
    <source>
        <dbReference type="ARBA" id="ARBA00022723"/>
    </source>
</evidence>
<evidence type="ECO:0000256" key="7">
    <source>
        <dbReference type="ARBA" id="ARBA00023163"/>
    </source>
</evidence>
<dbReference type="InterPro" id="IPR036236">
    <property type="entry name" value="Znf_C2H2_sf"/>
</dbReference>
<dbReference type="GO" id="GO:0008270">
    <property type="term" value="F:zinc ion binding"/>
    <property type="evidence" value="ECO:0007669"/>
    <property type="project" value="UniProtKB-KW"/>
</dbReference>
<dbReference type="InterPro" id="IPR013087">
    <property type="entry name" value="Znf_C2H2_type"/>
</dbReference>
<dbReference type="GO" id="GO:2000177">
    <property type="term" value="P:regulation of neural precursor cell proliferation"/>
    <property type="evidence" value="ECO:0007669"/>
    <property type="project" value="UniProtKB-ARBA"/>
</dbReference>
<dbReference type="SUPFAM" id="SSF57667">
    <property type="entry name" value="beta-beta-alpha zinc fingers"/>
    <property type="match status" value="3"/>
</dbReference>
<reference evidence="12" key="1">
    <citation type="submission" date="2020-05" db="UniProtKB">
        <authorList>
            <consortium name="EnsemblMetazoa"/>
        </authorList>
    </citation>
    <scope>IDENTIFICATION</scope>
    <source>
        <strain evidence="12">MAF</strain>
    </source>
</reference>
<evidence type="ECO:0000256" key="4">
    <source>
        <dbReference type="ARBA" id="ARBA00022771"/>
    </source>
</evidence>
<keyword evidence="7" id="KW-0804">Transcription</keyword>
<dbReference type="Gene3D" id="3.30.160.60">
    <property type="entry name" value="Classic Zinc Finger"/>
    <property type="match status" value="4"/>
</dbReference>
<dbReference type="PANTHER" id="PTHR47772:SF13">
    <property type="entry name" value="GASTRULA ZINC FINGER PROTEIN XLCGF49.1-LIKE-RELATED"/>
    <property type="match status" value="1"/>
</dbReference>
<keyword evidence="5" id="KW-0862">Zinc</keyword>
<feature type="compositionally biased region" description="Polar residues" evidence="10">
    <location>
        <begin position="612"/>
        <end position="630"/>
    </location>
</feature>
<dbReference type="VEuPathDB" id="VectorBase:AMEM21_012964"/>
<keyword evidence="2" id="KW-0479">Metal-binding</keyword>
<feature type="domain" description="C2H2-type" evidence="11">
    <location>
        <begin position="487"/>
        <end position="514"/>
    </location>
</feature>
<evidence type="ECO:0000256" key="10">
    <source>
        <dbReference type="SAM" id="MobiDB-lite"/>
    </source>
</evidence>
<dbReference type="GO" id="GO:0060562">
    <property type="term" value="P:epithelial tube morphogenesis"/>
    <property type="evidence" value="ECO:0007669"/>
    <property type="project" value="UniProtKB-ARBA"/>
</dbReference>
<evidence type="ECO:0000259" key="11">
    <source>
        <dbReference type="PROSITE" id="PS50157"/>
    </source>
</evidence>
<dbReference type="PANTHER" id="PTHR47772">
    <property type="entry name" value="ZINC FINGER PROTEIN 200"/>
    <property type="match status" value="1"/>
</dbReference>
<accession>A0A182V8N9</accession>
<feature type="region of interest" description="Disordered" evidence="10">
    <location>
        <begin position="693"/>
        <end position="729"/>
    </location>
</feature>
<feature type="domain" description="C2H2-type" evidence="11">
    <location>
        <begin position="515"/>
        <end position="542"/>
    </location>
</feature>
<keyword evidence="13" id="KW-1185">Reference proteome</keyword>
<feature type="compositionally biased region" description="Low complexity" evidence="10">
    <location>
        <begin position="358"/>
        <end position="373"/>
    </location>
</feature>
<evidence type="ECO:0000256" key="1">
    <source>
        <dbReference type="ARBA" id="ARBA00004123"/>
    </source>
</evidence>
<dbReference type="VEuPathDB" id="VectorBase:AMEM010751"/>
<evidence type="ECO:0000256" key="8">
    <source>
        <dbReference type="ARBA" id="ARBA00023242"/>
    </source>
</evidence>
<proteinExistence type="predicted"/>
<dbReference type="SMART" id="SM00355">
    <property type="entry name" value="ZnF_C2H2"/>
    <property type="match status" value="5"/>
</dbReference>
<evidence type="ECO:0000256" key="5">
    <source>
        <dbReference type="ARBA" id="ARBA00022833"/>
    </source>
</evidence>
<organism evidence="12 13">
    <name type="scientific">Anopheles merus</name>
    <name type="common">Mosquito</name>
    <dbReference type="NCBI Taxonomy" id="30066"/>
    <lineage>
        <taxon>Eukaryota</taxon>
        <taxon>Metazoa</taxon>
        <taxon>Ecdysozoa</taxon>
        <taxon>Arthropoda</taxon>
        <taxon>Hexapoda</taxon>
        <taxon>Insecta</taxon>
        <taxon>Pterygota</taxon>
        <taxon>Neoptera</taxon>
        <taxon>Endopterygota</taxon>
        <taxon>Diptera</taxon>
        <taxon>Nematocera</taxon>
        <taxon>Culicoidea</taxon>
        <taxon>Culicidae</taxon>
        <taxon>Anophelinae</taxon>
        <taxon>Anopheles</taxon>
    </lineage>
</organism>
<feature type="domain" description="C2H2-type" evidence="11">
    <location>
        <begin position="543"/>
        <end position="572"/>
    </location>
</feature>
<dbReference type="GO" id="GO:0007417">
    <property type="term" value="P:central nervous system development"/>
    <property type="evidence" value="ECO:0007669"/>
    <property type="project" value="UniProtKB-ARBA"/>
</dbReference>
<feature type="compositionally biased region" description="Low complexity" evidence="10">
    <location>
        <begin position="707"/>
        <end position="717"/>
    </location>
</feature>
<evidence type="ECO:0000256" key="6">
    <source>
        <dbReference type="ARBA" id="ARBA00023015"/>
    </source>
</evidence>
<keyword evidence="4 9" id="KW-0863">Zinc-finger</keyword>
<keyword evidence="8" id="KW-0539">Nucleus</keyword>